<evidence type="ECO:0000256" key="3">
    <source>
        <dbReference type="ARBA" id="ARBA00018997"/>
    </source>
</evidence>
<evidence type="ECO:0000256" key="11">
    <source>
        <dbReference type="PIRNR" id="PIRNR016933"/>
    </source>
</evidence>
<keyword evidence="6 12" id="KW-0812">Transmembrane</keyword>
<dbReference type="GO" id="GO:0008233">
    <property type="term" value="F:peptidase activity"/>
    <property type="evidence" value="ECO:0007669"/>
    <property type="project" value="UniProtKB-KW"/>
</dbReference>
<dbReference type="PANTHER" id="PTHR36844">
    <property type="entry name" value="PROTEASE PRSW"/>
    <property type="match status" value="1"/>
</dbReference>
<dbReference type="PANTHER" id="PTHR36844:SF1">
    <property type="entry name" value="PROTEASE PRSW"/>
    <property type="match status" value="1"/>
</dbReference>
<reference evidence="14" key="1">
    <citation type="submission" date="2018-08" db="EMBL/GenBank/DDBJ databases">
        <authorList>
            <person name="Chevrot R."/>
        </authorList>
    </citation>
    <scope>NUCLEOTIDE SEQUENCE [LARGE SCALE GENOMIC DNA]</scope>
</reference>
<evidence type="ECO:0000256" key="2">
    <source>
        <dbReference type="ARBA" id="ARBA00009165"/>
    </source>
</evidence>
<evidence type="ECO:0000256" key="6">
    <source>
        <dbReference type="ARBA" id="ARBA00022692"/>
    </source>
</evidence>
<evidence type="ECO:0000256" key="9">
    <source>
        <dbReference type="ARBA" id="ARBA00023136"/>
    </source>
</evidence>
<dbReference type="Pfam" id="PF13367">
    <property type="entry name" value="PrsW-protease"/>
    <property type="match status" value="1"/>
</dbReference>
<evidence type="ECO:0000256" key="1">
    <source>
        <dbReference type="ARBA" id="ARBA00004651"/>
    </source>
</evidence>
<feature type="transmembrane region" description="Helical" evidence="12">
    <location>
        <begin position="28"/>
        <end position="48"/>
    </location>
</feature>
<dbReference type="GO" id="GO:0005886">
    <property type="term" value="C:plasma membrane"/>
    <property type="evidence" value="ECO:0007669"/>
    <property type="project" value="UniProtKB-SubCell"/>
</dbReference>
<feature type="transmembrane region" description="Helical" evidence="12">
    <location>
        <begin position="60"/>
        <end position="85"/>
    </location>
</feature>
<dbReference type="InterPro" id="IPR026898">
    <property type="entry name" value="PrsW"/>
</dbReference>
<dbReference type="EMBL" id="LS992241">
    <property type="protein sequence ID" value="SYX84703.1"/>
    <property type="molecule type" value="Genomic_DNA"/>
</dbReference>
<feature type="transmembrane region" description="Helical" evidence="12">
    <location>
        <begin position="215"/>
        <end position="232"/>
    </location>
</feature>
<evidence type="ECO:0000256" key="12">
    <source>
        <dbReference type="SAM" id="Phobius"/>
    </source>
</evidence>
<dbReference type="PIRSF" id="PIRSF016933">
    <property type="entry name" value="PrsW"/>
    <property type="match status" value="1"/>
</dbReference>
<evidence type="ECO:0000313" key="14">
    <source>
        <dbReference type="Proteomes" id="UP000304148"/>
    </source>
</evidence>
<keyword evidence="5 11" id="KW-0645">Protease</keyword>
<name>A0A383RCZ2_PAEAL</name>
<dbReference type="EC" id="3.4.-.-" evidence="11"/>
<evidence type="ECO:0000256" key="10">
    <source>
        <dbReference type="ARBA" id="ARBA00030345"/>
    </source>
</evidence>
<accession>A0A383RCZ2</accession>
<dbReference type="AlphaFoldDB" id="A0A383RCZ2"/>
<comment type="function">
    <text evidence="11">Involved in the degradation of specific anti-sigma factors.</text>
</comment>
<evidence type="ECO:0000313" key="13">
    <source>
        <dbReference type="EMBL" id="SYX84703.1"/>
    </source>
</evidence>
<sequence length="257" mass="29626">MTLLTAIGMLVADTSQMAAQSGEASTPILPLLTAAIAPGIALLAYFYLKDRYDYEPIHMVIRVFLLGFLIVFPIMIIQHGLVLWWGNNPYVYSFLISSGVEEFVKWFVLYHMIYNHVEFDEHYDGILYAVAVSLGFATIENVMYAWLNQTSFSQMLVRALLPVSGHALFGVIMGYYMGKAKFLGGRSRKYLMYSIGLPLFWHGVYDLILMMSTRYWLWFIVPLMLFLWYYGMGKVRRANARSPLRLMNPEDEVNMEQ</sequence>
<evidence type="ECO:0000256" key="4">
    <source>
        <dbReference type="ARBA" id="ARBA00022475"/>
    </source>
</evidence>
<dbReference type="Proteomes" id="UP000304148">
    <property type="component" value="Chromosome"/>
</dbReference>
<feature type="transmembrane region" description="Helical" evidence="12">
    <location>
        <begin position="125"/>
        <end position="147"/>
    </location>
</feature>
<dbReference type="NCBIfam" id="NF033739">
    <property type="entry name" value="intramemb_PrsW"/>
    <property type="match status" value="1"/>
</dbReference>
<comment type="subcellular location">
    <subcellularLocation>
        <location evidence="1">Cell membrane</location>
        <topology evidence="1">Multi-pass membrane protein</topology>
    </subcellularLocation>
</comment>
<feature type="transmembrane region" description="Helical" evidence="12">
    <location>
        <begin position="159"/>
        <end position="178"/>
    </location>
</feature>
<gene>
    <name evidence="13" type="primary">prsW</name>
    <name evidence="13" type="ORF">PBLR_13125</name>
</gene>
<proteinExistence type="inferred from homology"/>
<keyword evidence="4 11" id="KW-1003">Cell membrane</keyword>
<evidence type="ECO:0000256" key="7">
    <source>
        <dbReference type="ARBA" id="ARBA00022801"/>
    </source>
</evidence>
<keyword evidence="7 11" id="KW-0378">Hydrolase</keyword>
<protein>
    <recommendedName>
        <fullName evidence="3 11">Protease PrsW</fullName>
        <ecNumber evidence="11">3.4.-.-</ecNumber>
    </recommendedName>
    <alternativeName>
        <fullName evidence="10 11">Protease responsible for activating sigma-W</fullName>
    </alternativeName>
</protein>
<keyword evidence="9 11" id="KW-0472">Membrane</keyword>
<comment type="similarity">
    <text evidence="2 11">Belongs to the protease PrsW family.</text>
</comment>
<dbReference type="GO" id="GO:0006508">
    <property type="term" value="P:proteolysis"/>
    <property type="evidence" value="ECO:0007669"/>
    <property type="project" value="UniProtKB-KW"/>
</dbReference>
<evidence type="ECO:0000256" key="5">
    <source>
        <dbReference type="ARBA" id="ARBA00022670"/>
    </source>
</evidence>
<keyword evidence="8 12" id="KW-1133">Transmembrane helix</keyword>
<evidence type="ECO:0000256" key="8">
    <source>
        <dbReference type="ARBA" id="ARBA00022989"/>
    </source>
</evidence>
<dbReference type="InterPro" id="IPR023596">
    <property type="entry name" value="Peptidase_PrsW_arch/bac"/>
</dbReference>
<organism evidence="13 14">
    <name type="scientific">Paenibacillus alvei</name>
    <name type="common">Bacillus alvei</name>
    <dbReference type="NCBI Taxonomy" id="44250"/>
    <lineage>
        <taxon>Bacteria</taxon>
        <taxon>Bacillati</taxon>
        <taxon>Bacillota</taxon>
        <taxon>Bacilli</taxon>
        <taxon>Bacillales</taxon>
        <taxon>Paenibacillaceae</taxon>
        <taxon>Paenibacillus</taxon>
    </lineage>
</organism>